<reference evidence="2 3" key="1">
    <citation type="submission" date="2018-02" db="EMBL/GenBank/DDBJ databases">
        <title>The genomes of Aspergillus section Nigri reveals drivers in fungal speciation.</title>
        <authorList>
            <consortium name="DOE Joint Genome Institute"/>
            <person name="Vesth T.C."/>
            <person name="Nybo J."/>
            <person name="Theobald S."/>
            <person name="Brandl J."/>
            <person name="Frisvad J.C."/>
            <person name="Nielsen K.F."/>
            <person name="Lyhne E.K."/>
            <person name="Kogle M.E."/>
            <person name="Kuo A."/>
            <person name="Riley R."/>
            <person name="Clum A."/>
            <person name="Nolan M."/>
            <person name="Lipzen A."/>
            <person name="Salamov A."/>
            <person name="Henrissat B."/>
            <person name="Wiebenga A."/>
            <person name="De vries R.P."/>
            <person name="Grigoriev I.V."/>
            <person name="Mortensen U.H."/>
            <person name="Andersen M.R."/>
            <person name="Baker S.E."/>
        </authorList>
    </citation>
    <scope>NUCLEOTIDE SEQUENCE [LARGE SCALE GENOMIC DNA]</scope>
    <source>
        <strain evidence="2 3">CBS 121057</strain>
    </source>
</reference>
<feature type="region of interest" description="Disordered" evidence="1">
    <location>
        <begin position="816"/>
        <end position="887"/>
    </location>
</feature>
<organism evidence="2 3">
    <name type="scientific">Aspergillus sclerotiicarbonarius (strain CBS 121057 / IBT 28362)</name>
    <dbReference type="NCBI Taxonomy" id="1448318"/>
    <lineage>
        <taxon>Eukaryota</taxon>
        <taxon>Fungi</taxon>
        <taxon>Dikarya</taxon>
        <taxon>Ascomycota</taxon>
        <taxon>Pezizomycotina</taxon>
        <taxon>Eurotiomycetes</taxon>
        <taxon>Eurotiomycetidae</taxon>
        <taxon>Eurotiales</taxon>
        <taxon>Aspergillaceae</taxon>
        <taxon>Aspergillus</taxon>
        <taxon>Aspergillus subgen. Circumdati</taxon>
    </lineage>
</organism>
<evidence type="ECO:0000313" key="2">
    <source>
        <dbReference type="EMBL" id="PYI10741.1"/>
    </source>
</evidence>
<feature type="compositionally biased region" description="Basic and acidic residues" evidence="1">
    <location>
        <begin position="410"/>
        <end position="426"/>
    </location>
</feature>
<protein>
    <submittedName>
        <fullName evidence="2">F-box domain protein</fullName>
    </submittedName>
</protein>
<feature type="region of interest" description="Disordered" evidence="1">
    <location>
        <begin position="237"/>
        <end position="340"/>
    </location>
</feature>
<feature type="compositionally biased region" description="Low complexity" evidence="1">
    <location>
        <begin position="107"/>
        <end position="121"/>
    </location>
</feature>
<dbReference type="VEuPathDB" id="FungiDB:BO78DRAFT_304891"/>
<evidence type="ECO:0000313" key="3">
    <source>
        <dbReference type="Proteomes" id="UP000248423"/>
    </source>
</evidence>
<keyword evidence="3" id="KW-1185">Reference proteome</keyword>
<feature type="compositionally biased region" description="Acidic residues" evidence="1">
    <location>
        <begin position="19"/>
        <end position="29"/>
    </location>
</feature>
<feature type="region of interest" description="Disordered" evidence="1">
    <location>
        <begin position="405"/>
        <end position="426"/>
    </location>
</feature>
<feature type="region of interest" description="Disordered" evidence="1">
    <location>
        <begin position="1"/>
        <end position="45"/>
    </location>
</feature>
<feature type="compositionally biased region" description="Polar residues" evidence="1">
    <location>
        <begin position="871"/>
        <end position="882"/>
    </location>
</feature>
<dbReference type="STRING" id="1448318.A0A319EN47"/>
<dbReference type="InterPro" id="IPR009060">
    <property type="entry name" value="UBA-like_sf"/>
</dbReference>
<dbReference type="CDD" id="cd14270">
    <property type="entry name" value="UBA"/>
    <property type="match status" value="1"/>
</dbReference>
<dbReference type="EMBL" id="KZ826320">
    <property type="protein sequence ID" value="PYI10741.1"/>
    <property type="molecule type" value="Genomic_DNA"/>
</dbReference>
<proteinExistence type="predicted"/>
<dbReference type="Gene3D" id="1.10.8.10">
    <property type="entry name" value="DNA helicase RuvA subunit, C-terminal domain"/>
    <property type="match status" value="1"/>
</dbReference>
<name>A0A319EN47_ASPSB</name>
<feature type="compositionally biased region" description="Basic and acidic residues" evidence="1">
    <location>
        <begin position="191"/>
        <end position="201"/>
    </location>
</feature>
<gene>
    <name evidence="2" type="ORF">BO78DRAFT_304891</name>
</gene>
<sequence length="1036" mass="115286">MGSQVHRSEDKISDSAYVVDDDMGEEDADSISPISEKPPPWSGTRWARFFPELSSHFSLASPANGATHPLSHPHMKGAPHVDSQLQQPERGNGRSSLSSEEVADNRSSSYTSRSSLTSQGSEVTSPTHNPPDGFHITSPAVAGVFEESDFEQAIPHPLQKRPSIAQSKDKPLPQEPPIELTPLSIRHKTSQTRDWELDHYTRLKPPPRSITQSSYHHSTLSQATNDLERTLAGLTEQRQVPEPLSPRSPLQVLDGPLQISRGNMDMVATRPAPRPPAGARESQQIHRAKSREDTKQTKKPHKTKPPFSFTVPSFGRKLSRAHQRTTSSSSSKSEPESYRASVIHPPVVAELADSEVAELQGSSVIGFGGRPASSGGEKELRMKLPRLQTKEMGTLRRESIRRPFNSTGDQIHKSHEYPEQHRRPLERARSVSLGEKYFVSYSKSGETPANITRQDKQVSEAPETVYELEAGLPLPPAELQGDSTASTCESMGAMPATLPARVVLSILEHVNSLDELFNVAVLRRDFYRVFKQHELRLIRRAVFATSAPAWELREMSPPWDTEWQILLDPDAPVPEYTPSCYLKRYAQDIYTLAHLKSLILARCGTFLRPETIRGLSGMDDTRATEIDDAFWRVWTFCRIFGSGKHREGDIVGQLDWLRGGTMAMDRRVSVATSIADPYDANSVLFEPPAGFGYGNKGALSKEQLHDMTEIWTCLGVLLQPMHGKCSEARAAGVFDGHDVTVNDSAKEEAVLEEWTYYILTLGLSAVLLLGSIHAYDNTTVVFQRAQSMGLTKWEPSDTGASRSTFLREAVSKAYQPRRSVTSQTSLRSPTFNSQLSGSLVSREGSPTTSSPSERMPSPDFHRRRQAAYSAQIKNQRQQQLSPPSGMLAEERPLSQYATIMSRLEARAPAPQPPMPVSRMATSPTIHSNVPNVHYMYASQPAMPDMPVYQPQVRDPVDQALDTLVRELGFEEEKAKWALKVTDNGEGINVNAAISLLIREHKSHEQSHRGFSLRRRKSFLSSVINSPESRYSGWKWA</sequence>
<feature type="compositionally biased region" description="Polar residues" evidence="1">
    <location>
        <begin position="818"/>
        <end position="852"/>
    </location>
</feature>
<feature type="compositionally biased region" description="Basic and acidic residues" evidence="1">
    <location>
        <begin position="1"/>
        <end position="13"/>
    </location>
</feature>
<feature type="compositionally biased region" description="Polar residues" evidence="1">
    <location>
        <begin position="209"/>
        <end position="221"/>
    </location>
</feature>
<dbReference type="AlphaFoldDB" id="A0A319EN47"/>
<dbReference type="OrthoDB" id="5376710at2759"/>
<accession>A0A319EN47</accession>
<feature type="region of interest" description="Disordered" evidence="1">
    <location>
        <begin position="58"/>
        <end position="221"/>
    </location>
</feature>
<dbReference type="Proteomes" id="UP000248423">
    <property type="component" value="Unassembled WGS sequence"/>
</dbReference>
<dbReference type="SUPFAM" id="SSF46934">
    <property type="entry name" value="UBA-like"/>
    <property type="match status" value="1"/>
</dbReference>
<feature type="compositionally biased region" description="Polar residues" evidence="1">
    <location>
        <begin position="83"/>
        <end position="99"/>
    </location>
</feature>
<evidence type="ECO:0000256" key="1">
    <source>
        <dbReference type="SAM" id="MobiDB-lite"/>
    </source>
</evidence>